<proteinExistence type="predicted"/>
<protein>
    <recommendedName>
        <fullName evidence="3">Cytosolic protein</fullName>
    </recommendedName>
</protein>
<dbReference type="AlphaFoldDB" id="A0A9X4L460"/>
<sequence length="54" mass="6184">MQIINYNINLDHVTYTVETKNGHVFTHSLPKDTTSNNIYRYLEILSNNVDGANS</sequence>
<accession>A0A9X4L460</accession>
<organism evidence="1 2">
    <name type="scientific">Staphylococcus equorum</name>
    <dbReference type="NCBI Taxonomy" id="246432"/>
    <lineage>
        <taxon>Bacteria</taxon>
        <taxon>Bacillati</taxon>
        <taxon>Bacillota</taxon>
        <taxon>Bacilli</taxon>
        <taxon>Bacillales</taxon>
        <taxon>Staphylococcaceae</taxon>
        <taxon>Staphylococcus</taxon>
    </lineage>
</organism>
<dbReference type="KEGG" id="seqo:SE1039_06320"/>
<gene>
    <name evidence="1" type="ORF">M4L89_09795</name>
</gene>
<name>A0A9X4L460_9STAP</name>
<evidence type="ECO:0000313" key="2">
    <source>
        <dbReference type="Proteomes" id="UP001152422"/>
    </source>
</evidence>
<dbReference type="GeneID" id="69846469"/>
<dbReference type="Proteomes" id="UP001152422">
    <property type="component" value="Unassembled WGS sequence"/>
</dbReference>
<evidence type="ECO:0000313" key="1">
    <source>
        <dbReference type="EMBL" id="MDG0846514.1"/>
    </source>
</evidence>
<evidence type="ECO:0008006" key="3">
    <source>
        <dbReference type="Google" id="ProtNLM"/>
    </source>
</evidence>
<comment type="caution">
    <text evidence="1">The sequence shown here is derived from an EMBL/GenBank/DDBJ whole genome shotgun (WGS) entry which is preliminary data.</text>
</comment>
<dbReference type="EMBL" id="JAMBQA010000004">
    <property type="protein sequence ID" value="MDG0846514.1"/>
    <property type="molecule type" value="Genomic_DNA"/>
</dbReference>
<reference evidence="1" key="1">
    <citation type="submission" date="2022-05" db="EMBL/GenBank/DDBJ databases">
        <title>Comparative genomics of Staphylococcus equorum isolates.</title>
        <authorList>
            <person name="Luelf R.H."/>
        </authorList>
    </citation>
    <scope>NUCLEOTIDE SEQUENCE</scope>
    <source>
        <strain evidence="1">TMW 2.2497</strain>
    </source>
</reference>
<dbReference type="RefSeq" id="WP_002508224.1">
    <property type="nucleotide sequence ID" value="NZ_CP013980.1"/>
</dbReference>
<keyword evidence="2" id="KW-1185">Reference proteome</keyword>